<protein>
    <submittedName>
        <fullName evidence="2">Uncharacterized protein</fullName>
    </submittedName>
</protein>
<gene>
    <name evidence="2" type="ORF">HK103_001837</name>
</gene>
<dbReference type="Proteomes" id="UP001210925">
    <property type="component" value="Unassembled WGS sequence"/>
</dbReference>
<proteinExistence type="predicted"/>
<feature type="compositionally biased region" description="Basic residues" evidence="1">
    <location>
        <begin position="1"/>
        <end position="12"/>
    </location>
</feature>
<reference evidence="2" key="1">
    <citation type="submission" date="2020-05" db="EMBL/GenBank/DDBJ databases">
        <title>Phylogenomic resolution of chytrid fungi.</title>
        <authorList>
            <person name="Stajich J.E."/>
            <person name="Amses K."/>
            <person name="Simmons R."/>
            <person name="Seto K."/>
            <person name="Myers J."/>
            <person name="Bonds A."/>
            <person name="Quandt C.A."/>
            <person name="Barry K."/>
            <person name="Liu P."/>
            <person name="Grigoriev I."/>
            <person name="Longcore J.E."/>
            <person name="James T.Y."/>
        </authorList>
    </citation>
    <scope>NUCLEOTIDE SEQUENCE</scope>
    <source>
        <strain evidence="2">PLAUS21</strain>
    </source>
</reference>
<evidence type="ECO:0000313" key="3">
    <source>
        <dbReference type="Proteomes" id="UP001210925"/>
    </source>
</evidence>
<accession>A0AAD5UAE0</accession>
<organism evidence="2 3">
    <name type="scientific">Boothiomyces macroporosus</name>
    <dbReference type="NCBI Taxonomy" id="261099"/>
    <lineage>
        <taxon>Eukaryota</taxon>
        <taxon>Fungi</taxon>
        <taxon>Fungi incertae sedis</taxon>
        <taxon>Chytridiomycota</taxon>
        <taxon>Chytridiomycota incertae sedis</taxon>
        <taxon>Chytridiomycetes</taxon>
        <taxon>Rhizophydiales</taxon>
        <taxon>Terramycetaceae</taxon>
        <taxon>Boothiomyces</taxon>
    </lineage>
</organism>
<sequence>MTSKDPKHKHHEHNAEHWSKKDEKELYKALDQAEERQKHHEQELRHEIEEASRIDIQRGIDSHELE</sequence>
<keyword evidence="3" id="KW-1185">Reference proteome</keyword>
<evidence type="ECO:0000313" key="2">
    <source>
        <dbReference type="EMBL" id="KAJ3252105.1"/>
    </source>
</evidence>
<dbReference type="AlphaFoldDB" id="A0AAD5UAE0"/>
<feature type="compositionally biased region" description="Basic and acidic residues" evidence="1">
    <location>
        <begin position="13"/>
        <end position="66"/>
    </location>
</feature>
<comment type="caution">
    <text evidence="2">The sequence shown here is derived from an EMBL/GenBank/DDBJ whole genome shotgun (WGS) entry which is preliminary data.</text>
</comment>
<feature type="region of interest" description="Disordered" evidence="1">
    <location>
        <begin position="1"/>
        <end position="66"/>
    </location>
</feature>
<evidence type="ECO:0000256" key="1">
    <source>
        <dbReference type="SAM" id="MobiDB-lite"/>
    </source>
</evidence>
<name>A0AAD5UAE0_9FUNG</name>
<dbReference type="EMBL" id="JADGKB010000154">
    <property type="protein sequence ID" value="KAJ3252105.1"/>
    <property type="molecule type" value="Genomic_DNA"/>
</dbReference>